<organism evidence="1 2">
    <name type="scientific">Polypterus senegalus</name>
    <name type="common">Senegal bichir</name>
    <dbReference type="NCBI Taxonomy" id="55291"/>
    <lineage>
        <taxon>Eukaryota</taxon>
        <taxon>Metazoa</taxon>
        <taxon>Chordata</taxon>
        <taxon>Craniata</taxon>
        <taxon>Vertebrata</taxon>
        <taxon>Euteleostomi</taxon>
        <taxon>Actinopterygii</taxon>
        <taxon>Polypteriformes</taxon>
        <taxon>Polypteridae</taxon>
        <taxon>Polypterus</taxon>
    </lineage>
</organism>
<dbReference type="Pfam" id="PF13913">
    <property type="entry name" value="zf-C2HC_2"/>
    <property type="match status" value="4"/>
</dbReference>
<comment type="caution">
    <text evidence="1">The sequence shown here is derived from an EMBL/GenBank/DDBJ whole genome shotgun (WGS) entry which is preliminary data.</text>
</comment>
<dbReference type="InterPro" id="IPR026319">
    <property type="entry name" value="ZC2HC1A/B-like"/>
</dbReference>
<dbReference type="AlphaFoldDB" id="A0A8X7XEQ7"/>
<dbReference type="PROSITE" id="PS52027">
    <property type="entry name" value="ZF_C2HC_C3H"/>
    <property type="match status" value="4"/>
</dbReference>
<dbReference type="Proteomes" id="UP000886611">
    <property type="component" value="Unassembled WGS sequence"/>
</dbReference>
<reference evidence="1 2" key="1">
    <citation type="journal article" date="2021" name="Cell">
        <title>Tracing the genetic footprints of vertebrate landing in non-teleost ray-finned fishes.</title>
        <authorList>
            <person name="Bi X."/>
            <person name="Wang K."/>
            <person name="Yang L."/>
            <person name="Pan H."/>
            <person name="Jiang H."/>
            <person name="Wei Q."/>
            <person name="Fang M."/>
            <person name="Yu H."/>
            <person name="Zhu C."/>
            <person name="Cai Y."/>
            <person name="He Y."/>
            <person name="Gan X."/>
            <person name="Zeng H."/>
            <person name="Yu D."/>
            <person name="Zhu Y."/>
            <person name="Jiang H."/>
            <person name="Qiu Q."/>
            <person name="Yang H."/>
            <person name="Zhang Y.E."/>
            <person name="Wang W."/>
            <person name="Zhu M."/>
            <person name="He S."/>
            <person name="Zhang G."/>
        </authorList>
    </citation>
    <scope>NUCLEOTIDE SEQUENCE [LARGE SCALE GENOMIC DNA]</scope>
    <source>
        <strain evidence="1">Bchr_013</strain>
    </source>
</reference>
<proteinExistence type="predicted"/>
<dbReference type="EMBL" id="JAATIS010001241">
    <property type="protein sequence ID" value="KAG2466823.1"/>
    <property type="molecule type" value="Genomic_DNA"/>
</dbReference>
<sequence>MAGNDEKRPIIPPKRPGFRVCYICGREFGSKSIDIHEPKCLEKWQTENEKLPPNLRRKAPHKPEAQSESRNINALNEAAWQSSQAQLIPCENCGRTFLPDRLPVHQRSCKNKTGFKNSISGSPIAAQNGSTSMQSRESVGKKDSQPVQKPKFLICYICGREFGAASLPIHEPKCLEKWQNENDKLPKKLRRPKPQKLSVAQNGGTSVEKQNEAAFESFKSQLSPCPNCSRTFAPDRLLVHLRSCKSKSGSLSLKTVSLNSGVASTNSTMTLQKKDQGPHEKDYENAPNMVSTISFALLKQAAAPLWYRKQCTHFANAGITSSEVLSLGSEGDKPYS</sequence>
<evidence type="ECO:0000313" key="1">
    <source>
        <dbReference type="EMBL" id="KAG2466823.1"/>
    </source>
</evidence>
<gene>
    <name evidence="1" type="primary">Znf474</name>
    <name evidence="1" type="ORF">GTO96_0020610</name>
</gene>
<feature type="non-terminal residue" evidence="1">
    <location>
        <position position="1"/>
    </location>
</feature>
<dbReference type="PANTHER" id="PTHR13555">
    <property type="entry name" value="C2H2 ZINC FINGER CGI-62-RELATED"/>
    <property type="match status" value="1"/>
</dbReference>
<keyword evidence="2" id="KW-1185">Reference proteome</keyword>
<dbReference type="PANTHER" id="PTHR13555:SF68">
    <property type="entry name" value="ZINC FINGER PROTEIN 474"/>
    <property type="match status" value="1"/>
</dbReference>
<dbReference type="GO" id="GO:0008270">
    <property type="term" value="F:zinc ion binding"/>
    <property type="evidence" value="ECO:0007669"/>
    <property type="project" value="UniProtKB-KW"/>
</dbReference>
<accession>A0A8X7XEQ7</accession>
<dbReference type="Gene3D" id="3.30.160.60">
    <property type="entry name" value="Classic Zinc Finger"/>
    <property type="match status" value="4"/>
</dbReference>
<dbReference type="InterPro" id="IPR049899">
    <property type="entry name" value="Znf_C2HC_C3H"/>
</dbReference>
<feature type="non-terminal residue" evidence="1">
    <location>
        <position position="336"/>
    </location>
</feature>
<name>A0A8X7XEQ7_POLSE</name>
<protein>
    <submittedName>
        <fullName evidence="1">ZN474 protein</fullName>
    </submittedName>
</protein>
<evidence type="ECO:0000313" key="2">
    <source>
        <dbReference type="Proteomes" id="UP000886611"/>
    </source>
</evidence>